<name>A0A3S3ULR3_9SPHI</name>
<keyword evidence="3" id="KW-1185">Reference proteome</keyword>
<dbReference type="PANTHER" id="PTHR43236:SF2">
    <property type="entry name" value="BLL0069 PROTEIN"/>
    <property type="match status" value="1"/>
</dbReference>
<gene>
    <name evidence="2" type="ORF">EPL05_18275</name>
</gene>
<dbReference type="Pfam" id="PF06114">
    <property type="entry name" value="Peptidase_M78"/>
    <property type="match status" value="1"/>
</dbReference>
<evidence type="ECO:0000259" key="1">
    <source>
        <dbReference type="Pfam" id="PF06114"/>
    </source>
</evidence>
<dbReference type="Proteomes" id="UP000286701">
    <property type="component" value="Unassembled WGS sequence"/>
</dbReference>
<dbReference type="RefSeq" id="WP_128535430.1">
    <property type="nucleotide sequence ID" value="NZ_SBIW01000008.1"/>
</dbReference>
<organism evidence="2 3">
    <name type="scientific">Mucilaginibacter gilvus</name>
    <dbReference type="NCBI Taxonomy" id="2305909"/>
    <lineage>
        <taxon>Bacteria</taxon>
        <taxon>Pseudomonadati</taxon>
        <taxon>Bacteroidota</taxon>
        <taxon>Sphingobacteriia</taxon>
        <taxon>Sphingobacteriales</taxon>
        <taxon>Sphingobacteriaceae</taxon>
        <taxon>Mucilaginibacter</taxon>
    </lineage>
</organism>
<evidence type="ECO:0000313" key="2">
    <source>
        <dbReference type="EMBL" id="RWY49358.1"/>
    </source>
</evidence>
<dbReference type="InterPro" id="IPR010359">
    <property type="entry name" value="IrrE_HExxH"/>
</dbReference>
<proteinExistence type="predicted"/>
<dbReference type="PANTHER" id="PTHR43236">
    <property type="entry name" value="ANTITOXIN HIGA1"/>
    <property type="match status" value="1"/>
</dbReference>
<feature type="domain" description="IrrE N-terminal-like" evidence="1">
    <location>
        <begin position="36"/>
        <end position="177"/>
    </location>
</feature>
<dbReference type="AlphaFoldDB" id="A0A3S3ULR3"/>
<dbReference type="Gene3D" id="1.10.10.2910">
    <property type="match status" value="1"/>
</dbReference>
<reference evidence="2 3" key="1">
    <citation type="submission" date="2019-01" db="EMBL/GenBank/DDBJ databases">
        <title>Mucilaginibacter antarcticum sp. nov., isolated from antarctic soil.</title>
        <authorList>
            <person name="Yan Y.-Q."/>
            <person name="Du Z.-J."/>
        </authorList>
    </citation>
    <scope>NUCLEOTIDE SEQUENCE [LARGE SCALE GENOMIC DNA]</scope>
    <source>
        <strain evidence="2 3">F01003</strain>
    </source>
</reference>
<evidence type="ECO:0000313" key="3">
    <source>
        <dbReference type="Proteomes" id="UP000286701"/>
    </source>
</evidence>
<dbReference type="InterPro" id="IPR052345">
    <property type="entry name" value="Rad_response_metalloprotease"/>
</dbReference>
<sequence length="183" mass="21005">MAISFVRTRKIEELALGLIESAGFKKTPIDIKKIASSLGVSVMPYDFGNEMSGVLVLNNDVGTIGYNKDHSEQRSRFTIAHELGHYILHRKNHNDVFVDKDFIVMYRRRNDRNYTQIELIQEQEANAFAAAILMPEHLIECEVRNNNFYSELSELQLIDKLAKTFRVSSPAMTFRLHNLSILS</sequence>
<protein>
    <submittedName>
        <fullName evidence="2">ImmA/IrrE family metallo-endopeptidase</fullName>
    </submittedName>
</protein>
<dbReference type="OrthoDB" id="9794834at2"/>
<comment type="caution">
    <text evidence="2">The sequence shown here is derived from an EMBL/GenBank/DDBJ whole genome shotgun (WGS) entry which is preliminary data.</text>
</comment>
<accession>A0A3S3ULR3</accession>
<dbReference type="EMBL" id="SBIW01000008">
    <property type="protein sequence ID" value="RWY49358.1"/>
    <property type="molecule type" value="Genomic_DNA"/>
</dbReference>